<sequence length="297" mass="32890">MELSKGRWEAWNHGLGKDVVMRPSYGDEEFLPHPPASKQAKEKKRKGSLSSPGSKRKRPARRSSKPMGDTSAISSDSICQLRDESEEEEEDNSKLVAQVRAGVTIQEVLEPASAEVETSRHEEVDERALAEASEPERVEPIQPQARGIEKETRDDGPAEAEEFKKIMDIVASKKETVEAQLESVETQLQAAKEKASENLANELEVARSEVAVANTKADAKVAQFKVDVEAIQAKAKSLVDHPKWQDQREVLEGVHAQGFDIMAEIENTKAEETSARKLAFSEEDSDSLSESEDEENP</sequence>
<gene>
    <name evidence="3" type="primary">LOC107780884</name>
</gene>
<reference evidence="3" key="1">
    <citation type="submission" date="2025-08" db="UniProtKB">
        <authorList>
            <consortium name="RefSeq"/>
        </authorList>
    </citation>
    <scope>IDENTIFICATION</scope>
</reference>
<feature type="compositionally biased region" description="Basic and acidic residues" evidence="2">
    <location>
        <begin position="147"/>
        <end position="159"/>
    </location>
</feature>
<accession>A0A1S3YYR2</accession>
<evidence type="ECO:0000256" key="1">
    <source>
        <dbReference type="SAM" id="Coils"/>
    </source>
</evidence>
<evidence type="ECO:0000313" key="3">
    <source>
        <dbReference type="RefSeq" id="XP_016456982.1"/>
    </source>
</evidence>
<feature type="compositionally biased region" description="Basic residues" evidence="2">
    <location>
        <begin position="54"/>
        <end position="64"/>
    </location>
</feature>
<feature type="region of interest" description="Disordered" evidence="2">
    <location>
        <begin position="271"/>
        <end position="297"/>
    </location>
</feature>
<dbReference type="KEGG" id="nta:107780884"/>
<protein>
    <submittedName>
        <fullName evidence="3">Nucleolin 2-like</fullName>
    </submittedName>
</protein>
<feature type="compositionally biased region" description="Basic and acidic residues" evidence="2">
    <location>
        <begin position="117"/>
        <end position="139"/>
    </location>
</feature>
<keyword evidence="1" id="KW-0175">Coiled coil</keyword>
<dbReference type="RefSeq" id="XP_016456982.1">
    <property type="nucleotide sequence ID" value="XM_016601496.1"/>
</dbReference>
<evidence type="ECO:0000256" key="2">
    <source>
        <dbReference type="SAM" id="MobiDB-lite"/>
    </source>
</evidence>
<dbReference type="AlphaFoldDB" id="A0A1S3YYR2"/>
<organism evidence="3">
    <name type="scientific">Nicotiana tabacum</name>
    <name type="common">Common tobacco</name>
    <dbReference type="NCBI Taxonomy" id="4097"/>
    <lineage>
        <taxon>Eukaryota</taxon>
        <taxon>Viridiplantae</taxon>
        <taxon>Streptophyta</taxon>
        <taxon>Embryophyta</taxon>
        <taxon>Tracheophyta</taxon>
        <taxon>Spermatophyta</taxon>
        <taxon>Magnoliopsida</taxon>
        <taxon>eudicotyledons</taxon>
        <taxon>Gunneridae</taxon>
        <taxon>Pentapetalae</taxon>
        <taxon>asterids</taxon>
        <taxon>lamiids</taxon>
        <taxon>Solanales</taxon>
        <taxon>Solanaceae</taxon>
        <taxon>Nicotianoideae</taxon>
        <taxon>Nicotianeae</taxon>
        <taxon>Nicotiana</taxon>
    </lineage>
</organism>
<feature type="region of interest" description="Disordered" evidence="2">
    <location>
        <begin position="108"/>
        <end position="159"/>
    </location>
</feature>
<feature type="compositionally biased region" description="Acidic residues" evidence="2">
    <location>
        <begin position="281"/>
        <end position="297"/>
    </location>
</feature>
<feature type="coiled-coil region" evidence="1">
    <location>
        <begin position="167"/>
        <end position="216"/>
    </location>
</feature>
<dbReference type="PaxDb" id="4097-A0A1S3YYR2"/>
<name>A0A1S3YYR2_TOBAC</name>
<dbReference type="OrthoDB" id="1328910at2759"/>
<proteinExistence type="predicted"/>
<feature type="region of interest" description="Disordered" evidence="2">
    <location>
        <begin position="25"/>
        <end position="95"/>
    </location>
</feature>